<evidence type="ECO:0000256" key="8">
    <source>
        <dbReference type="ARBA" id="ARBA00023136"/>
    </source>
</evidence>
<feature type="compositionally biased region" description="Low complexity" evidence="11">
    <location>
        <begin position="294"/>
        <end position="303"/>
    </location>
</feature>
<feature type="region of interest" description="Disordered" evidence="11">
    <location>
        <begin position="287"/>
        <end position="375"/>
    </location>
</feature>
<gene>
    <name evidence="15" type="primary">gspD</name>
    <name evidence="15" type="ORF">FXN63_23585</name>
</gene>
<evidence type="ECO:0000256" key="4">
    <source>
        <dbReference type="ARBA" id="ARBA00022452"/>
    </source>
</evidence>
<comment type="subcellular location">
    <subcellularLocation>
        <location evidence="1 10">Cell outer membrane</location>
    </subcellularLocation>
</comment>
<dbReference type="InterPro" id="IPR038591">
    <property type="entry name" value="NolW-like_sf"/>
</dbReference>
<feature type="domain" description="Type II/III secretion system secretin-like" evidence="12">
    <location>
        <begin position="489"/>
        <end position="655"/>
    </location>
</feature>
<dbReference type="GO" id="GO:0042834">
    <property type="term" value="F:peptidoglycan binding"/>
    <property type="evidence" value="ECO:0007669"/>
    <property type="project" value="InterPro"/>
</dbReference>
<dbReference type="InterPro" id="IPR049371">
    <property type="entry name" value="GspD-like_N0"/>
</dbReference>
<dbReference type="Pfam" id="PF00263">
    <property type="entry name" value="Secretin"/>
    <property type="match status" value="1"/>
</dbReference>
<keyword evidence="9" id="KW-0998">Cell outer membrane</keyword>
<feature type="compositionally biased region" description="Low complexity" evidence="11">
    <location>
        <begin position="351"/>
        <end position="361"/>
    </location>
</feature>
<dbReference type="InterPro" id="IPR004846">
    <property type="entry name" value="T2SS/T3SS_dom"/>
</dbReference>
<dbReference type="EMBL" id="CP043046">
    <property type="protein sequence ID" value="QEI09529.1"/>
    <property type="molecule type" value="Genomic_DNA"/>
</dbReference>
<evidence type="ECO:0000256" key="10">
    <source>
        <dbReference type="RuleBase" id="RU004004"/>
    </source>
</evidence>
<comment type="similarity">
    <text evidence="2">Belongs to the bacterial secretin family. GSP D subfamily.</text>
</comment>
<evidence type="ECO:0000256" key="6">
    <source>
        <dbReference type="ARBA" id="ARBA00022729"/>
    </source>
</evidence>
<proteinExistence type="inferred from homology"/>
<evidence type="ECO:0000256" key="11">
    <source>
        <dbReference type="SAM" id="MobiDB-lite"/>
    </source>
</evidence>
<feature type="domain" description="GspD-like N0" evidence="14">
    <location>
        <begin position="33"/>
        <end position="102"/>
    </location>
</feature>
<feature type="compositionally biased region" description="Gly residues" evidence="11">
    <location>
        <begin position="341"/>
        <end position="350"/>
    </location>
</feature>
<feature type="domain" description="NolW-like" evidence="13">
    <location>
        <begin position="189"/>
        <end position="258"/>
    </location>
</feature>
<dbReference type="OrthoDB" id="9775455at2"/>
<keyword evidence="6" id="KW-0732">Signal</keyword>
<evidence type="ECO:0000313" key="16">
    <source>
        <dbReference type="Proteomes" id="UP000325161"/>
    </source>
</evidence>
<evidence type="ECO:0000256" key="3">
    <source>
        <dbReference type="ARBA" id="ARBA00022448"/>
    </source>
</evidence>
<evidence type="ECO:0000256" key="9">
    <source>
        <dbReference type="ARBA" id="ARBA00023237"/>
    </source>
</evidence>
<feature type="compositionally biased region" description="Gly residues" evidence="11">
    <location>
        <begin position="304"/>
        <end position="324"/>
    </location>
</feature>
<accession>A0A5C0B3Q4</accession>
<dbReference type="InterPro" id="IPR036680">
    <property type="entry name" value="SPOR-like_sf"/>
</dbReference>
<protein>
    <submittedName>
        <fullName evidence="15">Type II secretion system protein GspD</fullName>
    </submittedName>
</protein>
<keyword evidence="4" id="KW-1134">Transmembrane beta strand</keyword>
<dbReference type="InterPro" id="IPR001775">
    <property type="entry name" value="GspD/PilQ"/>
</dbReference>
<dbReference type="Pfam" id="PF03958">
    <property type="entry name" value="Secretin_N"/>
    <property type="match status" value="3"/>
</dbReference>
<dbReference type="PANTHER" id="PTHR30332:SF24">
    <property type="entry name" value="SECRETIN GSPD-RELATED"/>
    <property type="match status" value="1"/>
</dbReference>
<evidence type="ECO:0000259" key="14">
    <source>
        <dbReference type="Pfam" id="PF21305"/>
    </source>
</evidence>
<evidence type="ECO:0000259" key="12">
    <source>
        <dbReference type="Pfam" id="PF00263"/>
    </source>
</evidence>
<evidence type="ECO:0000259" key="13">
    <source>
        <dbReference type="Pfam" id="PF03958"/>
    </source>
</evidence>
<feature type="domain" description="NolW-like" evidence="13">
    <location>
        <begin position="264"/>
        <end position="409"/>
    </location>
</feature>
<keyword evidence="7" id="KW-0653">Protein transport</keyword>
<feature type="domain" description="NolW-like" evidence="13">
    <location>
        <begin position="126"/>
        <end position="186"/>
    </location>
</feature>
<dbReference type="Gene3D" id="3.30.1370.120">
    <property type="match status" value="3"/>
</dbReference>
<organism evidence="15 16">
    <name type="scientific">Pigmentiphaga aceris</name>
    <dbReference type="NCBI Taxonomy" id="1940612"/>
    <lineage>
        <taxon>Bacteria</taxon>
        <taxon>Pseudomonadati</taxon>
        <taxon>Pseudomonadota</taxon>
        <taxon>Betaproteobacteria</taxon>
        <taxon>Burkholderiales</taxon>
        <taxon>Alcaligenaceae</taxon>
        <taxon>Pigmentiphaga</taxon>
    </lineage>
</organism>
<dbReference type="InterPro" id="IPR050810">
    <property type="entry name" value="Bact_Secretion_Sys_Channel"/>
</dbReference>
<keyword evidence="8" id="KW-0472">Membrane</keyword>
<evidence type="ECO:0000313" key="15">
    <source>
        <dbReference type="EMBL" id="QEI09529.1"/>
    </source>
</evidence>
<keyword evidence="16" id="KW-1185">Reference proteome</keyword>
<dbReference type="AlphaFoldDB" id="A0A5C0B3Q4"/>
<dbReference type="GO" id="GO:0015628">
    <property type="term" value="P:protein secretion by the type II secretion system"/>
    <property type="evidence" value="ECO:0007669"/>
    <property type="project" value="InterPro"/>
</dbReference>
<dbReference type="GO" id="GO:0015627">
    <property type="term" value="C:type II protein secretion system complex"/>
    <property type="evidence" value="ECO:0007669"/>
    <property type="project" value="InterPro"/>
</dbReference>
<dbReference type="Proteomes" id="UP000325161">
    <property type="component" value="Chromosome"/>
</dbReference>
<evidence type="ECO:0000256" key="1">
    <source>
        <dbReference type="ARBA" id="ARBA00004442"/>
    </source>
</evidence>
<evidence type="ECO:0000256" key="7">
    <source>
        <dbReference type="ARBA" id="ARBA00022927"/>
    </source>
</evidence>
<sequence>MLGISQHALAADSVPGGAPAQLGTPAGNERVVLNFVDAELPLVVRALAQFTGRNFLVDPRVKGQVTLVSDAPVSPNTAYNMLVGALRMQGFSAVDVGGVTRIVPEADAKLQGGAVGGTGAGGELATRTFRLNYENATNLVQVLRPMISPNNPINAYPGNNTLVVTDYADNLERIARVIANIDTPSAINTDVVPIRHGVASDVAMLASQLLDGGQQADAGQRIAVVADPRSNSVLLRSSSPARTRLARELVVKLDNPDARPGNLHVVYLRNAQATKLAEVLRGALTGQMDSQSDSSSSGSLSGNGSSGLGGLGSSSSNGSGGFGSSNGSVMGNTGGTMVSAGMGGGIGSQGMGRSNNSSSNNGTKPVGFSAGGATVQADPTTNTLIISAPDPLYRSLREIIDQLDHRRAQVLVESLIVEVSTDLSAEAGIQWAGGGRSVVGGTNLGGSGFNPSGLTTLDVLGSGLSLGVLRGTVNIAGVEVANLNLLARALQSRGGANILSTPNLLTLDNEQASIVVGKTVPFVTGQYITSGGGTSNNPFQTVQREDVGLTLRVRPQISEGGTVKLEIYQEVSSIDERLTNSAGIVTNKRAIETNVLVDDGQIIVLGGLIEDTVSEVRQGVPVLSDIPLLGGLFRYDTRQRGKTNLMVFLRPYVVRDAQGGNRVTLDRYDYMRRLQSQMQPGDHAVLPTMGAPLLPPAQVPSVPATPVAYDLRPQAQVDLTRAQPPVTETMESPRQLPGLVVDRMQATSRGAGVNIASDPAALYAIEDVDVTVLQVASTESQRAADVEVAQLAAAGLVGLVDLAPGGGEWRVRIQVPRNARALDESIAKLRGLGYTPQLVARP</sequence>
<reference evidence="15 16" key="1">
    <citation type="submission" date="2019-08" db="EMBL/GenBank/DDBJ databases">
        <title>Amphibian skin-associated Pigmentiphaga: genome sequence and occurrence across geography and hosts.</title>
        <authorList>
            <person name="Bletz M.C."/>
            <person name="Bunk B."/>
            <person name="Sproeer C."/>
            <person name="Biwer P."/>
            <person name="Reiter S."/>
            <person name="Rabemananjara F.C.E."/>
            <person name="Schulz S."/>
            <person name="Overmann J."/>
            <person name="Vences M."/>
        </authorList>
    </citation>
    <scope>NUCLEOTIDE SEQUENCE [LARGE SCALE GENOMIC DNA]</scope>
    <source>
        <strain evidence="15 16">Mada1488</strain>
    </source>
</reference>
<dbReference type="RefSeq" id="WP_148819760.1">
    <property type="nucleotide sequence ID" value="NZ_CP043046.1"/>
</dbReference>
<dbReference type="InterPro" id="IPR013356">
    <property type="entry name" value="T2SS_GspD"/>
</dbReference>
<dbReference type="NCBIfam" id="TIGR02517">
    <property type="entry name" value="type_II_gspD"/>
    <property type="match status" value="1"/>
</dbReference>
<dbReference type="KEGG" id="pacr:FXN63_23585"/>
<dbReference type="GO" id="GO:0009279">
    <property type="term" value="C:cell outer membrane"/>
    <property type="evidence" value="ECO:0007669"/>
    <property type="project" value="UniProtKB-SubCell"/>
</dbReference>
<evidence type="ECO:0000256" key="2">
    <source>
        <dbReference type="ARBA" id="ARBA00006980"/>
    </source>
</evidence>
<evidence type="ECO:0000256" key="5">
    <source>
        <dbReference type="ARBA" id="ARBA00022692"/>
    </source>
</evidence>
<dbReference type="PRINTS" id="PR00811">
    <property type="entry name" value="BCTERIALGSPD"/>
</dbReference>
<name>A0A5C0B3Q4_9BURK</name>
<dbReference type="InterPro" id="IPR005644">
    <property type="entry name" value="NolW-like"/>
</dbReference>
<keyword evidence="5" id="KW-0812">Transmembrane</keyword>
<dbReference type="PANTHER" id="PTHR30332">
    <property type="entry name" value="PROBABLE GENERAL SECRETION PATHWAY PROTEIN D"/>
    <property type="match status" value="1"/>
</dbReference>
<keyword evidence="3 10" id="KW-0813">Transport</keyword>
<dbReference type="SUPFAM" id="SSF110997">
    <property type="entry name" value="Sporulation related repeat"/>
    <property type="match status" value="1"/>
</dbReference>
<dbReference type="Pfam" id="PF21305">
    <property type="entry name" value="type_II_gspD_N0"/>
    <property type="match status" value="1"/>
</dbReference>